<dbReference type="Gene3D" id="3.40.50.2000">
    <property type="entry name" value="Glycogen Phosphorylase B"/>
    <property type="match status" value="1"/>
</dbReference>
<evidence type="ECO:0000313" key="4">
    <source>
        <dbReference type="Proteomes" id="UP000297918"/>
    </source>
</evidence>
<organism evidence="1 3">
    <name type="scientific">Leptospira bourretii</name>
    <dbReference type="NCBI Taxonomy" id="2484962"/>
    <lineage>
        <taxon>Bacteria</taxon>
        <taxon>Pseudomonadati</taxon>
        <taxon>Spirochaetota</taxon>
        <taxon>Spirochaetia</taxon>
        <taxon>Leptospirales</taxon>
        <taxon>Leptospiraceae</taxon>
        <taxon>Leptospira</taxon>
    </lineage>
</organism>
<dbReference type="OrthoDB" id="9805604at2"/>
<dbReference type="Proteomes" id="UP000297394">
    <property type="component" value="Unassembled WGS sequence"/>
</dbReference>
<dbReference type="EMBL" id="RQFL01000026">
    <property type="protein sequence ID" value="TGK89624.1"/>
    <property type="molecule type" value="Genomic_DNA"/>
</dbReference>
<keyword evidence="1" id="KW-0808">Transferase</keyword>
<comment type="caution">
    <text evidence="1">The sequence shown here is derived from an EMBL/GenBank/DDBJ whole genome shotgun (WGS) entry which is preliminary data.</text>
</comment>
<dbReference type="EMBL" id="RQFM01000027">
    <property type="protein sequence ID" value="TGK79417.1"/>
    <property type="molecule type" value="Genomic_DNA"/>
</dbReference>
<gene>
    <name evidence="1" type="ORF">EHQ23_17575</name>
    <name evidence="2" type="ORF">EHQ26_14425</name>
</gene>
<dbReference type="RefSeq" id="WP_135748738.1">
    <property type="nucleotide sequence ID" value="NZ_RQFL01000026.1"/>
</dbReference>
<evidence type="ECO:0000313" key="1">
    <source>
        <dbReference type="EMBL" id="TGK79417.1"/>
    </source>
</evidence>
<protein>
    <submittedName>
        <fullName evidence="1">Glycosyl transferase</fullName>
    </submittedName>
</protein>
<dbReference type="GO" id="GO:0016740">
    <property type="term" value="F:transferase activity"/>
    <property type="evidence" value="ECO:0007669"/>
    <property type="project" value="UniProtKB-KW"/>
</dbReference>
<evidence type="ECO:0000313" key="2">
    <source>
        <dbReference type="EMBL" id="TGK89624.1"/>
    </source>
</evidence>
<name>A0A4R9ILN8_9LEPT</name>
<sequence>MKYVIFTEAFKASGLGHLGRCTALAEILIEKGSKDVCIVLDTDDSLPDWSYSFPVYKENWKDIPTLEKFLTEFSLVKSRKSLVVYVDSYLAPVSIYEELKKHSDELVCIDDYHRISYPVGSTILNPGFPGLFINYDKSKYKVITGKNEVLLRKPFRARFEIPKRNNPLRKVLITLGGTDPHLYSEVFLNLLCKEFPDLEKHLVIGPGFLNEKELVSLSDSNTFLYKNLSALEMRDLMLKMDFAITAGGQTTYELDRCGLPMLMIKTADNQVGNIRGFVEYQGVKEIKEPGEVVKLLREMGNQVK</sequence>
<reference evidence="3 4" key="2">
    <citation type="journal article" date="2019" name="PLoS Negl. Trop. Dis.">
        <title>Revisiting the worldwide diversity of Leptospira species in the environment.</title>
        <authorList>
            <person name="Vincent A.T."/>
            <person name="Schiettekatte O."/>
            <person name="Bourhy P."/>
            <person name="Veyrier F.J."/>
            <person name="Picardeau M."/>
        </authorList>
    </citation>
    <scope>NUCLEOTIDE SEQUENCE [LARGE SCALE GENOMIC DNA]</scope>
    <source>
        <strain evidence="1 3">201800280</strain>
        <strain evidence="4">201800281</strain>
    </source>
</reference>
<dbReference type="Proteomes" id="UP000297918">
    <property type="component" value="Unassembled WGS sequence"/>
</dbReference>
<dbReference type="AlphaFoldDB" id="A0A4R9ILN8"/>
<proteinExistence type="predicted"/>
<keyword evidence="4" id="KW-1185">Reference proteome</keyword>
<dbReference type="SUPFAM" id="SSF53756">
    <property type="entry name" value="UDP-Glycosyltransferase/glycogen phosphorylase"/>
    <property type="match status" value="1"/>
</dbReference>
<accession>A0A4R9ILN8</accession>
<reference evidence="2" key="1">
    <citation type="submission" date="2018-10" db="EMBL/GenBank/DDBJ databases">
        <authorList>
            <person name="Vincent A.T."/>
            <person name="Schiettekatte O."/>
            <person name="Bourhy P."/>
            <person name="Veyrier F.J."/>
            <person name="Picardeau M."/>
        </authorList>
    </citation>
    <scope>NUCLEOTIDE SEQUENCE</scope>
    <source>
        <strain evidence="2">201800281</strain>
    </source>
</reference>
<dbReference type="Gene3D" id="3.40.50.11190">
    <property type="match status" value="1"/>
</dbReference>
<evidence type="ECO:0000313" key="3">
    <source>
        <dbReference type="Proteomes" id="UP000297394"/>
    </source>
</evidence>